<evidence type="ECO:0000313" key="3">
    <source>
        <dbReference type="Proteomes" id="UP000249377"/>
    </source>
</evidence>
<evidence type="ECO:0000256" key="1">
    <source>
        <dbReference type="SAM" id="MobiDB-lite"/>
    </source>
</evidence>
<reference evidence="2 3" key="1">
    <citation type="submission" date="2018-06" db="EMBL/GenBank/DDBJ databases">
        <title>Noncontiguous genome sequence of Ruminococcaceae bacterium ASD2818.</title>
        <authorList>
            <person name="Chaplin A.V."/>
            <person name="Sokolova S.R."/>
            <person name="Kochetkova T.O."/>
            <person name="Goltsov A.Y."/>
            <person name="Trofimov D.Y."/>
            <person name="Efimov B.A."/>
        </authorList>
    </citation>
    <scope>NUCLEOTIDE SEQUENCE [LARGE SCALE GENOMIC DNA]</scope>
    <source>
        <strain evidence="2 3">ASD2818</strain>
    </source>
</reference>
<name>A0A328UG22_9FIRM</name>
<feature type="compositionally biased region" description="Low complexity" evidence="1">
    <location>
        <begin position="96"/>
        <end position="116"/>
    </location>
</feature>
<comment type="caution">
    <text evidence="2">The sequence shown here is derived from an EMBL/GenBank/DDBJ whole genome shotgun (WGS) entry which is preliminary data.</text>
</comment>
<dbReference type="AlphaFoldDB" id="A0A328UG22"/>
<feature type="region of interest" description="Disordered" evidence="1">
    <location>
        <begin position="55"/>
        <end position="120"/>
    </location>
</feature>
<protein>
    <submittedName>
        <fullName evidence="2">Uncharacterized protein</fullName>
    </submittedName>
</protein>
<proteinExistence type="predicted"/>
<dbReference type="EMBL" id="QLYR01000001">
    <property type="protein sequence ID" value="RAQ30458.1"/>
    <property type="molecule type" value="Genomic_DNA"/>
</dbReference>
<organism evidence="2 3">
    <name type="scientific">Hydrogeniiclostridium mannosilyticum</name>
    <dbReference type="NCBI Taxonomy" id="2764322"/>
    <lineage>
        <taxon>Bacteria</taxon>
        <taxon>Bacillati</taxon>
        <taxon>Bacillota</taxon>
        <taxon>Clostridia</taxon>
        <taxon>Eubacteriales</taxon>
        <taxon>Acutalibacteraceae</taxon>
        <taxon>Hydrogeniiclostridium</taxon>
    </lineage>
</organism>
<dbReference type="Proteomes" id="UP000249377">
    <property type="component" value="Unassembled WGS sequence"/>
</dbReference>
<accession>A0A328UG22</accession>
<feature type="compositionally biased region" description="Polar residues" evidence="1">
    <location>
        <begin position="67"/>
        <end position="93"/>
    </location>
</feature>
<evidence type="ECO:0000313" key="2">
    <source>
        <dbReference type="EMBL" id="RAQ30458.1"/>
    </source>
</evidence>
<keyword evidence="3" id="KW-1185">Reference proteome</keyword>
<gene>
    <name evidence="2" type="ORF">DPQ25_02860</name>
</gene>
<dbReference type="RefSeq" id="WP_112331655.1">
    <property type="nucleotide sequence ID" value="NZ_QLYR01000001.1"/>
</dbReference>
<sequence length="192" mass="20519">MATNQTNQPMDAGAVYGVTPCPGGDCTHSPNQGYLPTLEEIASYNYVNPVNPVRRPSPQVADPTRVPVTQLQGQQNQSMAQTPQSMPGSQGLQSMAPGAAGGNAAPNPLAPITSTTQPPPISGDSLQYLNGFMRTQIGRTVVVEFLIGANTLVDRTGILLAVGANYILLNETETDDILACDFFNIKFIRFYY</sequence>